<sequence length="104" mass="12140">MASKISNGLNDNKRQKWLGTELLDFGVTIFSFPTLISKNGLNDNKRQKWLATERVNWPPFYLFSPDLRRDQSILAPGSMIYFRKAVSSREERKLGREEPMDDFL</sequence>
<name>A0A6V7HDX3_9HYME</name>
<reference evidence="1" key="1">
    <citation type="submission" date="2020-07" db="EMBL/GenBank/DDBJ databases">
        <authorList>
            <person name="Nazaruddin N."/>
        </authorList>
    </citation>
    <scope>NUCLEOTIDE SEQUENCE</scope>
</reference>
<dbReference type="AlphaFoldDB" id="A0A6V7HDX3"/>
<keyword evidence="2" id="KW-1185">Reference proteome</keyword>
<protein>
    <submittedName>
        <fullName evidence="1">Uncharacterized protein</fullName>
    </submittedName>
</protein>
<feature type="non-terminal residue" evidence="1">
    <location>
        <position position="1"/>
    </location>
</feature>
<dbReference type="EMBL" id="CAJDYZ010010565">
    <property type="protein sequence ID" value="CAD1478174.1"/>
    <property type="molecule type" value="Genomic_DNA"/>
</dbReference>
<dbReference type="Proteomes" id="UP000752696">
    <property type="component" value="Unassembled WGS sequence"/>
</dbReference>
<evidence type="ECO:0000313" key="1">
    <source>
        <dbReference type="EMBL" id="CAD1478174.1"/>
    </source>
</evidence>
<evidence type="ECO:0000313" key="2">
    <source>
        <dbReference type="Proteomes" id="UP000752696"/>
    </source>
</evidence>
<accession>A0A6V7HDX3</accession>
<organism evidence="1 2">
    <name type="scientific">Heterotrigona itama</name>
    <dbReference type="NCBI Taxonomy" id="395501"/>
    <lineage>
        <taxon>Eukaryota</taxon>
        <taxon>Metazoa</taxon>
        <taxon>Ecdysozoa</taxon>
        <taxon>Arthropoda</taxon>
        <taxon>Hexapoda</taxon>
        <taxon>Insecta</taxon>
        <taxon>Pterygota</taxon>
        <taxon>Neoptera</taxon>
        <taxon>Endopterygota</taxon>
        <taxon>Hymenoptera</taxon>
        <taxon>Apocrita</taxon>
        <taxon>Aculeata</taxon>
        <taxon>Apoidea</taxon>
        <taxon>Anthophila</taxon>
        <taxon>Apidae</taxon>
        <taxon>Heterotrigona</taxon>
    </lineage>
</organism>
<proteinExistence type="predicted"/>
<comment type="caution">
    <text evidence="1">The sequence shown here is derived from an EMBL/GenBank/DDBJ whole genome shotgun (WGS) entry which is preliminary data.</text>
</comment>
<gene>
    <name evidence="1" type="ORF">MHI_LOCUS782075</name>
</gene>